<proteinExistence type="predicted"/>
<dbReference type="Ensembl" id="ENSMFAT00000096458.1">
    <property type="protein sequence ID" value="ENSMFAP00000063006.1"/>
    <property type="gene ID" value="ENSMFAG00000054858.1"/>
</dbReference>
<evidence type="ECO:0000313" key="1">
    <source>
        <dbReference type="Ensembl" id="ENSMFAP00000063006.1"/>
    </source>
</evidence>
<reference evidence="1 2" key="1">
    <citation type="submission" date="2013-03" db="EMBL/GenBank/DDBJ databases">
        <authorList>
            <person name="Warren W."/>
            <person name="Wilson R.K."/>
        </authorList>
    </citation>
    <scope>NUCLEOTIDE SEQUENCE</scope>
</reference>
<dbReference type="AlphaFoldDB" id="A0A7N9DDN5"/>
<sequence length="58" mass="6688">IQDWLSRALSRGAYFSSQLLGRLRQENRLNPGGRGCSELRWLHCTPAWVTEQDSVSRK</sequence>
<reference evidence="1" key="2">
    <citation type="submission" date="2025-08" db="UniProtKB">
        <authorList>
            <consortium name="Ensembl"/>
        </authorList>
    </citation>
    <scope>IDENTIFICATION</scope>
</reference>
<dbReference type="GeneTree" id="ENSGT01150000290173"/>
<protein>
    <submittedName>
        <fullName evidence="1">Uncharacterized protein</fullName>
    </submittedName>
</protein>
<keyword evidence="2" id="KW-1185">Reference proteome</keyword>
<organism evidence="1 2">
    <name type="scientific">Macaca fascicularis</name>
    <name type="common">Crab-eating macaque</name>
    <name type="synonym">Cynomolgus monkey</name>
    <dbReference type="NCBI Taxonomy" id="9541"/>
    <lineage>
        <taxon>Eukaryota</taxon>
        <taxon>Metazoa</taxon>
        <taxon>Chordata</taxon>
        <taxon>Craniata</taxon>
        <taxon>Vertebrata</taxon>
        <taxon>Euteleostomi</taxon>
        <taxon>Mammalia</taxon>
        <taxon>Eutheria</taxon>
        <taxon>Euarchontoglires</taxon>
        <taxon>Primates</taxon>
        <taxon>Haplorrhini</taxon>
        <taxon>Catarrhini</taxon>
        <taxon>Cercopithecidae</taxon>
        <taxon>Cercopithecinae</taxon>
        <taxon>Macaca</taxon>
    </lineage>
</organism>
<dbReference type="Proteomes" id="UP000233100">
    <property type="component" value="Chromosome 8"/>
</dbReference>
<name>A0A7N9DDN5_MACFA</name>
<accession>A0A7N9DDN5</accession>
<reference evidence="1" key="3">
    <citation type="submission" date="2025-09" db="UniProtKB">
        <authorList>
            <consortium name="Ensembl"/>
        </authorList>
    </citation>
    <scope>IDENTIFICATION</scope>
</reference>
<evidence type="ECO:0000313" key="2">
    <source>
        <dbReference type="Proteomes" id="UP000233100"/>
    </source>
</evidence>